<comment type="similarity">
    <text evidence="1">Belongs to the peptidase S66 family.</text>
</comment>
<dbReference type="OrthoDB" id="9807329at2"/>
<dbReference type="KEGG" id="slaa:EUU25_08235"/>
<gene>
    <name evidence="10" type="ORF">EUU25_08235</name>
</gene>
<accession>A0A6I6L4M2</accession>
<feature type="domain" description="LD-carboxypeptidase C-terminal" evidence="9">
    <location>
        <begin position="216"/>
        <end position="334"/>
    </location>
</feature>
<dbReference type="InterPro" id="IPR040921">
    <property type="entry name" value="Peptidase_S66C"/>
</dbReference>
<dbReference type="InterPro" id="IPR029062">
    <property type="entry name" value="Class_I_gatase-like"/>
</dbReference>
<feature type="chain" id="PRO_5026080385" evidence="7">
    <location>
        <begin position="24"/>
        <end position="349"/>
    </location>
</feature>
<dbReference type="GO" id="GO:0004180">
    <property type="term" value="F:carboxypeptidase activity"/>
    <property type="evidence" value="ECO:0007669"/>
    <property type="project" value="UniProtKB-KW"/>
</dbReference>
<keyword evidence="5" id="KW-0720">Serine protease</keyword>
<keyword evidence="2 10" id="KW-0121">Carboxypeptidase</keyword>
<keyword evidence="3" id="KW-0645">Protease</keyword>
<dbReference type="GO" id="GO:0006508">
    <property type="term" value="P:proteolysis"/>
    <property type="evidence" value="ECO:0007669"/>
    <property type="project" value="UniProtKB-KW"/>
</dbReference>
<dbReference type="AlphaFoldDB" id="A0A6I6L4M2"/>
<evidence type="ECO:0000256" key="2">
    <source>
        <dbReference type="ARBA" id="ARBA00022645"/>
    </source>
</evidence>
<evidence type="ECO:0000256" key="6">
    <source>
        <dbReference type="PIRSR" id="PIRSR028757-1"/>
    </source>
</evidence>
<dbReference type="PIRSF" id="PIRSF028757">
    <property type="entry name" value="LD-carboxypeptidase"/>
    <property type="match status" value="1"/>
</dbReference>
<evidence type="ECO:0000256" key="7">
    <source>
        <dbReference type="SAM" id="SignalP"/>
    </source>
</evidence>
<sequence>MEASRRQIMAGLAAMLSAPPVMAMQTNARGAPVHRKPARLKKGDTVGLIEPASASDEPFQIQLVEEAITAMGLVPKRAPHILDRYGYLAGRDKDRASDINAMFVDKDVKAIFAVRGGWGSARLLPYLDWDVIRANPKLLTGFSDITALHMAIAAKAGFTTLHGPNAGSAWGKASWDAFYPIAFDGATPTLVNPEGGEDRLTQRRWRTQTITAGKAKGRLLGGNLTVLSALSGSSYLPDFNGAILFLEDVDEAEYRIDRMLTQLGLAGVLKNLAGAVFGQCTNCTGSSSGVYGGFTLNDVLRQHLGSLGVPVYTGAWFGHITDQFTLAQGVMTEIDADAGTLRMLEPAVA</sequence>
<dbReference type="PANTHER" id="PTHR30237">
    <property type="entry name" value="MURAMOYLTETRAPEPTIDE CARBOXYPEPTIDASE"/>
    <property type="match status" value="1"/>
</dbReference>
<dbReference type="InterPro" id="IPR027478">
    <property type="entry name" value="LdcA_N"/>
</dbReference>
<keyword evidence="7" id="KW-0732">Signal</keyword>
<protein>
    <submittedName>
        <fullName evidence="10">LD-carboxypeptidase</fullName>
    </submittedName>
</protein>
<dbReference type="Gene3D" id="3.50.30.60">
    <property type="entry name" value="LD-carboxypeptidase A C-terminal domain-like"/>
    <property type="match status" value="1"/>
</dbReference>
<dbReference type="Proteomes" id="UP000428803">
    <property type="component" value="Chromosome"/>
</dbReference>
<organism evidence="10 11">
    <name type="scientific">Sphingorhabdus lacus</name>
    <dbReference type="NCBI Taxonomy" id="392610"/>
    <lineage>
        <taxon>Bacteria</taxon>
        <taxon>Pseudomonadati</taxon>
        <taxon>Pseudomonadota</taxon>
        <taxon>Alphaproteobacteria</taxon>
        <taxon>Sphingomonadales</taxon>
        <taxon>Sphingomonadaceae</taxon>
        <taxon>Sphingorhabdus</taxon>
    </lineage>
</organism>
<feature type="active site" description="Charge relay system" evidence="6">
    <location>
        <position position="319"/>
    </location>
</feature>
<feature type="signal peptide" evidence="7">
    <location>
        <begin position="1"/>
        <end position="23"/>
    </location>
</feature>
<dbReference type="PANTHER" id="PTHR30237:SF2">
    <property type="entry name" value="MUREIN TETRAPEPTIDE CARBOXYPEPTIDASE"/>
    <property type="match status" value="1"/>
</dbReference>
<keyword evidence="11" id="KW-1185">Reference proteome</keyword>
<dbReference type="EMBL" id="CP035733">
    <property type="protein sequence ID" value="QGY80609.1"/>
    <property type="molecule type" value="Genomic_DNA"/>
</dbReference>
<evidence type="ECO:0000256" key="3">
    <source>
        <dbReference type="ARBA" id="ARBA00022670"/>
    </source>
</evidence>
<reference evidence="11" key="1">
    <citation type="submission" date="2019-01" db="EMBL/GenBank/DDBJ databases">
        <title>Sphingorhabdus lacus sp.nov., isolated from an oligotrophic freshwater lake.</title>
        <authorList>
            <person name="Park M."/>
        </authorList>
    </citation>
    <scope>NUCLEOTIDE SEQUENCE [LARGE SCALE GENOMIC DNA]</scope>
    <source>
        <strain evidence="11">IMCC1753</strain>
    </source>
</reference>
<dbReference type="CDD" id="cd07025">
    <property type="entry name" value="Peptidase_S66"/>
    <property type="match status" value="1"/>
</dbReference>
<evidence type="ECO:0000256" key="5">
    <source>
        <dbReference type="ARBA" id="ARBA00022825"/>
    </source>
</evidence>
<evidence type="ECO:0000256" key="4">
    <source>
        <dbReference type="ARBA" id="ARBA00022801"/>
    </source>
</evidence>
<evidence type="ECO:0000313" key="11">
    <source>
        <dbReference type="Proteomes" id="UP000428803"/>
    </source>
</evidence>
<dbReference type="SUPFAM" id="SSF52317">
    <property type="entry name" value="Class I glutamine amidotransferase-like"/>
    <property type="match status" value="1"/>
</dbReference>
<name>A0A6I6L4M2_9SPHN</name>
<feature type="active site" description="Charge relay system" evidence="6">
    <location>
        <position position="247"/>
    </location>
</feature>
<evidence type="ECO:0000259" key="8">
    <source>
        <dbReference type="Pfam" id="PF02016"/>
    </source>
</evidence>
<feature type="domain" description="LD-carboxypeptidase N-terminal" evidence="8">
    <location>
        <begin position="46"/>
        <end position="163"/>
    </location>
</feature>
<dbReference type="GO" id="GO:0008236">
    <property type="term" value="F:serine-type peptidase activity"/>
    <property type="evidence" value="ECO:0007669"/>
    <property type="project" value="UniProtKB-KW"/>
</dbReference>
<dbReference type="InterPro" id="IPR027461">
    <property type="entry name" value="Carboxypeptidase_A_C_sf"/>
</dbReference>
<dbReference type="RefSeq" id="WP_158899992.1">
    <property type="nucleotide sequence ID" value="NZ_CP035733.1"/>
</dbReference>
<evidence type="ECO:0000256" key="1">
    <source>
        <dbReference type="ARBA" id="ARBA00010233"/>
    </source>
</evidence>
<dbReference type="InterPro" id="IPR040449">
    <property type="entry name" value="Peptidase_S66_N"/>
</dbReference>
<dbReference type="Pfam" id="PF17676">
    <property type="entry name" value="Peptidase_S66C"/>
    <property type="match status" value="1"/>
</dbReference>
<dbReference type="Pfam" id="PF02016">
    <property type="entry name" value="Peptidase_S66"/>
    <property type="match status" value="1"/>
</dbReference>
<dbReference type="Gene3D" id="3.40.50.10740">
    <property type="entry name" value="Class I glutamine amidotransferase-like"/>
    <property type="match status" value="1"/>
</dbReference>
<evidence type="ECO:0000313" key="10">
    <source>
        <dbReference type="EMBL" id="QGY80609.1"/>
    </source>
</evidence>
<keyword evidence="4" id="KW-0378">Hydrolase</keyword>
<dbReference type="SUPFAM" id="SSF141986">
    <property type="entry name" value="LD-carboxypeptidase A C-terminal domain-like"/>
    <property type="match status" value="1"/>
</dbReference>
<evidence type="ECO:0000259" key="9">
    <source>
        <dbReference type="Pfam" id="PF17676"/>
    </source>
</evidence>
<dbReference type="InterPro" id="IPR003507">
    <property type="entry name" value="S66_fam"/>
</dbReference>
<feature type="active site" description="Nucleophile" evidence="6">
    <location>
        <position position="143"/>
    </location>
</feature>
<proteinExistence type="inferred from homology"/>